<dbReference type="RefSeq" id="XP_062676490.1">
    <property type="nucleotide sequence ID" value="XM_062831432.1"/>
</dbReference>
<proteinExistence type="predicted"/>
<dbReference type="AlphaFoldDB" id="A0AAE0MKD7"/>
<keyword evidence="1" id="KW-1133">Transmembrane helix</keyword>
<organism evidence="2 3">
    <name type="scientific">Neurospora tetraspora</name>
    <dbReference type="NCBI Taxonomy" id="94610"/>
    <lineage>
        <taxon>Eukaryota</taxon>
        <taxon>Fungi</taxon>
        <taxon>Dikarya</taxon>
        <taxon>Ascomycota</taxon>
        <taxon>Pezizomycotina</taxon>
        <taxon>Sordariomycetes</taxon>
        <taxon>Sordariomycetidae</taxon>
        <taxon>Sordariales</taxon>
        <taxon>Sordariaceae</taxon>
        <taxon>Neurospora</taxon>
    </lineage>
</organism>
<keyword evidence="1" id="KW-0812">Transmembrane</keyword>
<keyword evidence="3" id="KW-1185">Reference proteome</keyword>
<gene>
    <name evidence="2" type="ORF">B0H65DRAFT_79780</name>
</gene>
<sequence length="160" mass="17604">MSLPPTSSSTPLLLQHPLRPPSFSSSVFLLPVALSILDIVTAFAGLSVQSPLSLQFSTLGQSNRKSPTISWPLPLPFTSCLVALFLSSFLFAFPILFAMYQYSHELHHIIRRPMNFGQLALGPGCPRAGFCDIHDPLIWAGRNVKKSRAAVFFLSFFSLP</sequence>
<dbReference type="EMBL" id="JAUEPP010000011">
    <property type="protein sequence ID" value="KAK3334324.1"/>
    <property type="molecule type" value="Genomic_DNA"/>
</dbReference>
<comment type="caution">
    <text evidence="2">The sequence shown here is derived from an EMBL/GenBank/DDBJ whole genome shotgun (WGS) entry which is preliminary data.</text>
</comment>
<name>A0AAE0MKD7_9PEZI</name>
<dbReference type="Proteomes" id="UP001278500">
    <property type="component" value="Unassembled WGS sequence"/>
</dbReference>
<keyword evidence="1" id="KW-0472">Membrane</keyword>
<accession>A0AAE0MKD7</accession>
<evidence type="ECO:0000256" key="1">
    <source>
        <dbReference type="SAM" id="Phobius"/>
    </source>
</evidence>
<protein>
    <submittedName>
        <fullName evidence="2">Uncharacterized protein</fullName>
    </submittedName>
</protein>
<reference evidence="2" key="2">
    <citation type="submission" date="2023-06" db="EMBL/GenBank/DDBJ databases">
        <authorList>
            <consortium name="Lawrence Berkeley National Laboratory"/>
            <person name="Haridas S."/>
            <person name="Hensen N."/>
            <person name="Bonometti L."/>
            <person name="Westerberg I."/>
            <person name="Brannstrom I.O."/>
            <person name="Guillou S."/>
            <person name="Cros-Aarteil S."/>
            <person name="Calhoun S."/>
            <person name="Kuo A."/>
            <person name="Mondo S."/>
            <person name="Pangilinan J."/>
            <person name="Riley R."/>
            <person name="Labutti K."/>
            <person name="Andreopoulos B."/>
            <person name="Lipzen A."/>
            <person name="Chen C."/>
            <person name="Yanf M."/>
            <person name="Daum C."/>
            <person name="Ng V."/>
            <person name="Clum A."/>
            <person name="Steindorff A."/>
            <person name="Ohm R."/>
            <person name="Martin F."/>
            <person name="Silar P."/>
            <person name="Natvig D."/>
            <person name="Lalanne C."/>
            <person name="Gautier V."/>
            <person name="Ament-Velasquez S.L."/>
            <person name="Kruys A."/>
            <person name="Hutchinson M.I."/>
            <person name="Powell A.J."/>
            <person name="Barry K."/>
            <person name="Miller A.N."/>
            <person name="Grigoriev I.V."/>
            <person name="Debuchy R."/>
            <person name="Gladieux P."/>
            <person name="Thoren M.H."/>
            <person name="Johannesson H."/>
        </authorList>
    </citation>
    <scope>NUCLEOTIDE SEQUENCE</scope>
    <source>
        <strain evidence="2">CBS 560.94</strain>
    </source>
</reference>
<dbReference type="GeneID" id="87868586"/>
<feature type="transmembrane region" description="Helical" evidence="1">
    <location>
        <begin position="27"/>
        <end position="48"/>
    </location>
</feature>
<reference evidence="2" key="1">
    <citation type="journal article" date="2023" name="Mol. Phylogenet. Evol.">
        <title>Genome-scale phylogeny and comparative genomics of the fungal order Sordariales.</title>
        <authorList>
            <person name="Hensen N."/>
            <person name="Bonometti L."/>
            <person name="Westerberg I."/>
            <person name="Brannstrom I.O."/>
            <person name="Guillou S."/>
            <person name="Cros-Aarteil S."/>
            <person name="Calhoun S."/>
            <person name="Haridas S."/>
            <person name="Kuo A."/>
            <person name="Mondo S."/>
            <person name="Pangilinan J."/>
            <person name="Riley R."/>
            <person name="LaButti K."/>
            <person name="Andreopoulos B."/>
            <person name="Lipzen A."/>
            <person name="Chen C."/>
            <person name="Yan M."/>
            <person name="Daum C."/>
            <person name="Ng V."/>
            <person name="Clum A."/>
            <person name="Steindorff A."/>
            <person name="Ohm R.A."/>
            <person name="Martin F."/>
            <person name="Silar P."/>
            <person name="Natvig D.O."/>
            <person name="Lalanne C."/>
            <person name="Gautier V."/>
            <person name="Ament-Velasquez S.L."/>
            <person name="Kruys A."/>
            <person name="Hutchinson M.I."/>
            <person name="Powell A.J."/>
            <person name="Barry K."/>
            <person name="Miller A.N."/>
            <person name="Grigoriev I.V."/>
            <person name="Debuchy R."/>
            <person name="Gladieux P."/>
            <person name="Hiltunen Thoren M."/>
            <person name="Johannesson H."/>
        </authorList>
    </citation>
    <scope>NUCLEOTIDE SEQUENCE</scope>
    <source>
        <strain evidence="2">CBS 560.94</strain>
    </source>
</reference>
<evidence type="ECO:0000313" key="3">
    <source>
        <dbReference type="Proteomes" id="UP001278500"/>
    </source>
</evidence>
<evidence type="ECO:0000313" key="2">
    <source>
        <dbReference type="EMBL" id="KAK3334324.1"/>
    </source>
</evidence>